<keyword evidence="2" id="KW-0521">NADP</keyword>
<dbReference type="Pfam" id="PF13561">
    <property type="entry name" value="adh_short_C2"/>
    <property type="match status" value="1"/>
</dbReference>
<dbReference type="InterPro" id="IPR036291">
    <property type="entry name" value="NAD(P)-bd_dom_sf"/>
</dbReference>
<dbReference type="Proteomes" id="UP000275385">
    <property type="component" value="Unassembled WGS sequence"/>
</dbReference>
<reference evidence="6 7" key="1">
    <citation type="submission" date="2018-08" db="EMBL/GenBank/DDBJ databases">
        <title>Draft genome of the lignicolous fungus Coniochaeta pulveracea.</title>
        <authorList>
            <person name="Borstlap C.J."/>
            <person name="De Witt R.N."/>
            <person name="Botha A."/>
            <person name="Volschenk H."/>
        </authorList>
    </citation>
    <scope>NUCLEOTIDE SEQUENCE [LARGE SCALE GENOMIC DNA]</scope>
    <source>
        <strain evidence="6 7">CAB683</strain>
    </source>
</reference>
<keyword evidence="4" id="KW-0520">NAD</keyword>
<keyword evidence="7" id="KW-1185">Reference proteome</keyword>
<evidence type="ECO:0000256" key="1">
    <source>
        <dbReference type="ARBA" id="ARBA00006484"/>
    </source>
</evidence>
<sequence>MVTPQPPVPIPNRLKNHVCIITGAAGFIGLEATRRLLSEGAKVVMVDIDKAKLESARKSLASSMPKAYDVEASPILTVRADVTAEEDVEAFVDQTLKHFGRLDSAFLCAGLSYSSTPILDTFVSLYDQIMEVNCRSAFLGVKHCGRAMRALGSPGSIVLASSASGLRATVGLSAYSMAKFALRGLCHTAASELGQYAIRVNTIHPSGVETPMFTQTWSEETRASMLAKVPLSRWAQPADIAAVVAFLISNDAQYLTGGEYKIDGGSVVS</sequence>
<dbReference type="FunFam" id="3.40.50.720:FF:000084">
    <property type="entry name" value="Short-chain dehydrogenase reductase"/>
    <property type="match status" value="1"/>
</dbReference>
<dbReference type="AlphaFoldDB" id="A0A420XWQ3"/>
<dbReference type="PANTHER" id="PTHR24321:SF8">
    <property type="entry name" value="ESTRADIOL 17-BETA-DEHYDROGENASE 8-RELATED"/>
    <property type="match status" value="1"/>
</dbReference>
<organism evidence="6 7">
    <name type="scientific">Coniochaeta pulveracea</name>
    <dbReference type="NCBI Taxonomy" id="177199"/>
    <lineage>
        <taxon>Eukaryota</taxon>
        <taxon>Fungi</taxon>
        <taxon>Dikarya</taxon>
        <taxon>Ascomycota</taxon>
        <taxon>Pezizomycotina</taxon>
        <taxon>Sordariomycetes</taxon>
        <taxon>Sordariomycetidae</taxon>
        <taxon>Coniochaetales</taxon>
        <taxon>Coniochaetaceae</taxon>
        <taxon>Coniochaeta</taxon>
    </lineage>
</organism>
<keyword evidence="3" id="KW-0560">Oxidoreductase</keyword>
<dbReference type="EMBL" id="QVQW01000127">
    <property type="protein sequence ID" value="RKU40016.1"/>
    <property type="molecule type" value="Genomic_DNA"/>
</dbReference>
<evidence type="ECO:0000313" key="6">
    <source>
        <dbReference type="EMBL" id="RKU40016.1"/>
    </source>
</evidence>
<evidence type="ECO:0000259" key="5">
    <source>
        <dbReference type="SMART" id="SM00822"/>
    </source>
</evidence>
<dbReference type="SMART" id="SM00822">
    <property type="entry name" value="PKS_KR"/>
    <property type="match status" value="1"/>
</dbReference>
<evidence type="ECO:0000256" key="3">
    <source>
        <dbReference type="ARBA" id="ARBA00023002"/>
    </source>
</evidence>
<gene>
    <name evidence="6" type="ORF">DL546_001347</name>
</gene>
<evidence type="ECO:0000313" key="7">
    <source>
        <dbReference type="Proteomes" id="UP000275385"/>
    </source>
</evidence>
<evidence type="ECO:0000256" key="2">
    <source>
        <dbReference type="ARBA" id="ARBA00022857"/>
    </source>
</evidence>
<dbReference type="SUPFAM" id="SSF51735">
    <property type="entry name" value="NAD(P)-binding Rossmann-fold domains"/>
    <property type="match status" value="1"/>
</dbReference>
<comment type="caution">
    <text evidence="6">The sequence shown here is derived from an EMBL/GenBank/DDBJ whole genome shotgun (WGS) entry which is preliminary data.</text>
</comment>
<dbReference type="STRING" id="177199.A0A420XWQ3"/>
<dbReference type="InterPro" id="IPR002347">
    <property type="entry name" value="SDR_fam"/>
</dbReference>
<dbReference type="InterPro" id="IPR057326">
    <property type="entry name" value="KR_dom"/>
</dbReference>
<comment type="similarity">
    <text evidence="1">Belongs to the short-chain dehydrogenases/reductases (SDR) family.</text>
</comment>
<dbReference type="GO" id="GO:0016491">
    <property type="term" value="F:oxidoreductase activity"/>
    <property type="evidence" value="ECO:0007669"/>
    <property type="project" value="UniProtKB-KW"/>
</dbReference>
<dbReference type="Gene3D" id="3.40.50.720">
    <property type="entry name" value="NAD(P)-binding Rossmann-like Domain"/>
    <property type="match status" value="1"/>
</dbReference>
<name>A0A420XWQ3_9PEZI</name>
<dbReference type="InterPro" id="IPR020904">
    <property type="entry name" value="Sc_DH/Rdtase_CS"/>
</dbReference>
<dbReference type="PANTHER" id="PTHR24321">
    <property type="entry name" value="DEHYDROGENASES, SHORT CHAIN"/>
    <property type="match status" value="1"/>
</dbReference>
<dbReference type="PRINTS" id="PR00081">
    <property type="entry name" value="GDHRDH"/>
</dbReference>
<dbReference type="PROSITE" id="PS00061">
    <property type="entry name" value="ADH_SHORT"/>
    <property type="match status" value="1"/>
</dbReference>
<dbReference type="OrthoDB" id="47007at2759"/>
<evidence type="ECO:0000256" key="4">
    <source>
        <dbReference type="ARBA" id="ARBA00023027"/>
    </source>
</evidence>
<dbReference type="CDD" id="cd05233">
    <property type="entry name" value="SDR_c"/>
    <property type="match status" value="1"/>
</dbReference>
<feature type="domain" description="Ketoreductase" evidence="5">
    <location>
        <begin position="17"/>
        <end position="206"/>
    </location>
</feature>
<proteinExistence type="inferred from homology"/>
<accession>A0A420XWQ3</accession>
<protein>
    <recommendedName>
        <fullName evidence="5">Ketoreductase domain-containing protein</fullName>
    </recommendedName>
</protein>